<comment type="similarity">
    <text evidence="2 6">Belongs to the BI1 family.</text>
</comment>
<proteinExistence type="inferred from homology"/>
<feature type="transmembrane region" description="Helical" evidence="6">
    <location>
        <begin position="31"/>
        <end position="50"/>
    </location>
</feature>
<dbReference type="KEGG" id="nso:NIASO_05570"/>
<feature type="transmembrane region" description="Helical" evidence="6">
    <location>
        <begin position="218"/>
        <end position="241"/>
    </location>
</feature>
<organism evidence="7 8">
    <name type="scientific">Niabella soli DSM 19437</name>
    <dbReference type="NCBI Taxonomy" id="929713"/>
    <lineage>
        <taxon>Bacteria</taxon>
        <taxon>Pseudomonadati</taxon>
        <taxon>Bacteroidota</taxon>
        <taxon>Chitinophagia</taxon>
        <taxon>Chitinophagales</taxon>
        <taxon>Chitinophagaceae</taxon>
        <taxon>Niabella</taxon>
    </lineage>
</organism>
<dbReference type="PANTHER" id="PTHR23291">
    <property type="entry name" value="BAX INHIBITOR-RELATED"/>
    <property type="match status" value="1"/>
</dbReference>
<keyword evidence="4 6" id="KW-1133">Transmembrane helix</keyword>
<dbReference type="Proteomes" id="UP000003586">
    <property type="component" value="Chromosome"/>
</dbReference>
<reference evidence="7 8" key="1">
    <citation type="submission" date="2013-12" db="EMBL/GenBank/DDBJ databases">
        <authorList>
            <consortium name="DOE Joint Genome Institute"/>
            <person name="Eisen J."/>
            <person name="Huntemann M."/>
            <person name="Han J."/>
            <person name="Chen A."/>
            <person name="Kyrpides N."/>
            <person name="Mavromatis K."/>
            <person name="Markowitz V."/>
            <person name="Palaniappan K."/>
            <person name="Ivanova N."/>
            <person name="Schaumberg A."/>
            <person name="Pati A."/>
            <person name="Liolios K."/>
            <person name="Nordberg H.P."/>
            <person name="Cantor M.N."/>
            <person name="Hua S.X."/>
            <person name="Woyke T."/>
        </authorList>
    </citation>
    <scope>NUCLEOTIDE SEQUENCE [LARGE SCALE GENOMIC DNA]</scope>
    <source>
        <strain evidence="8">DSM 19437</strain>
    </source>
</reference>
<feature type="transmembrane region" description="Helical" evidence="6">
    <location>
        <begin position="151"/>
        <end position="168"/>
    </location>
</feature>
<dbReference type="CDD" id="cd10432">
    <property type="entry name" value="BI-1-like_bacterial"/>
    <property type="match status" value="1"/>
</dbReference>
<evidence type="ECO:0000313" key="8">
    <source>
        <dbReference type="Proteomes" id="UP000003586"/>
    </source>
</evidence>
<dbReference type="EMBL" id="CP007035">
    <property type="protein sequence ID" value="AHF14795.1"/>
    <property type="molecule type" value="Genomic_DNA"/>
</dbReference>
<feature type="transmembrane region" description="Helical" evidence="6">
    <location>
        <begin position="92"/>
        <end position="113"/>
    </location>
</feature>
<dbReference type="STRING" id="929713.NIASO_05570"/>
<evidence type="ECO:0000256" key="5">
    <source>
        <dbReference type="ARBA" id="ARBA00023136"/>
    </source>
</evidence>
<keyword evidence="3 6" id="KW-0812">Transmembrane</keyword>
<feature type="transmembrane region" description="Helical" evidence="6">
    <location>
        <begin position="65"/>
        <end position="85"/>
    </location>
</feature>
<evidence type="ECO:0000256" key="3">
    <source>
        <dbReference type="ARBA" id="ARBA00022692"/>
    </source>
</evidence>
<dbReference type="RefSeq" id="WP_008582930.1">
    <property type="nucleotide sequence ID" value="NZ_CP007035.1"/>
</dbReference>
<dbReference type="Pfam" id="PF01027">
    <property type="entry name" value="Bax1-I"/>
    <property type="match status" value="1"/>
</dbReference>
<dbReference type="HOGENOM" id="CLU_058671_1_0_10"/>
<evidence type="ECO:0000256" key="4">
    <source>
        <dbReference type="ARBA" id="ARBA00022989"/>
    </source>
</evidence>
<dbReference type="InterPro" id="IPR006214">
    <property type="entry name" value="Bax_inhibitor_1-related"/>
</dbReference>
<dbReference type="GO" id="GO:0005886">
    <property type="term" value="C:plasma membrane"/>
    <property type="evidence" value="ECO:0007669"/>
    <property type="project" value="TreeGrafter"/>
</dbReference>
<evidence type="ECO:0000313" key="7">
    <source>
        <dbReference type="EMBL" id="AHF14795.1"/>
    </source>
</evidence>
<evidence type="ECO:0000256" key="1">
    <source>
        <dbReference type="ARBA" id="ARBA00004141"/>
    </source>
</evidence>
<sequence>MEDNYSRSTPETIFSRPEVVGSRSRSFLANVFSYMFVALGITAVVAYFFAANADTYLVPIASNKLFLYAIIFAPLGFVLLMSFAFNRLSAPVLLALLLLYSAINGISFSFIFLAYTSGSVFGCFLTAALMFGIMAVMGYTTKQDLTSMGRLMTMGLIGIVIAMIVNWFLKSSSFDYIISFIGVIVFTGLTAYDVQKLKRIGEGIDEQGNVMSGDVKKLAVMGALSLYLDFINLFLMLLRLFGRRN</sequence>
<feature type="transmembrane region" description="Helical" evidence="6">
    <location>
        <begin position="174"/>
        <end position="192"/>
    </location>
</feature>
<comment type="subcellular location">
    <subcellularLocation>
        <location evidence="1">Membrane</location>
        <topology evidence="1">Multi-pass membrane protein</topology>
    </subcellularLocation>
</comment>
<gene>
    <name evidence="7" type="ORF">NIASO_05570</name>
</gene>
<keyword evidence="5 6" id="KW-0472">Membrane</keyword>
<keyword evidence="8" id="KW-1185">Reference proteome</keyword>
<feature type="transmembrane region" description="Helical" evidence="6">
    <location>
        <begin position="119"/>
        <end position="139"/>
    </location>
</feature>
<evidence type="ECO:0000256" key="2">
    <source>
        <dbReference type="ARBA" id="ARBA00010350"/>
    </source>
</evidence>
<protein>
    <submittedName>
        <fullName evidence="7">Membrane protein</fullName>
    </submittedName>
</protein>
<dbReference type="eggNOG" id="COG0670">
    <property type="taxonomic scope" value="Bacteria"/>
</dbReference>
<name>W0EVG4_9BACT</name>
<dbReference type="AlphaFoldDB" id="W0EVG4"/>
<dbReference type="OrthoDB" id="9793828at2"/>
<evidence type="ECO:0000256" key="6">
    <source>
        <dbReference type="RuleBase" id="RU004379"/>
    </source>
</evidence>
<accession>W0EVG4</accession>
<dbReference type="PANTHER" id="PTHR23291:SF50">
    <property type="entry name" value="PROTEIN LIFEGUARD 4"/>
    <property type="match status" value="1"/>
</dbReference>